<evidence type="ECO:0008006" key="5">
    <source>
        <dbReference type="Google" id="ProtNLM"/>
    </source>
</evidence>
<gene>
    <name evidence="3" type="ORF">LIER_33426</name>
</gene>
<dbReference type="EMBL" id="BAABME010013409">
    <property type="protein sequence ID" value="GAA0186138.1"/>
    <property type="molecule type" value="Genomic_DNA"/>
</dbReference>
<dbReference type="Proteomes" id="UP001454036">
    <property type="component" value="Unassembled WGS sequence"/>
</dbReference>
<evidence type="ECO:0000256" key="2">
    <source>
        <dbReference type="SAM" id="MobiDB-lite"/>
    </source>
</evidence>
<name>A0AAV3RWT6_LITER</name>
<keyword evidence="4" id="KW-1185">Reference proteome</keyword>
<accession>A0AAV3RWT6</accession>
<dbReference type="Pfam" id="PF04520">
    <property type="entry name" value="Senescence_reg"/>
    <property type="match status" value="1"/>
</dbReference>
<feature type="region of interest" description="Disordered" evidence="2">
    <location>
        <begin position="1"/>
        <end position="116"/>
    </location>
</feature>
<evidence type="ECO:0000256" key="1">
    <source>
        <dbReference type="ARBA" id="ARBA00034773"/>
    </source>
</evidence>
<feature type="compositionally biased region" description="Low complexity" evidence="2">
    <location>
        <begin position="95"/>
        <end position="109"/>
    </location>
</feature>
<dbReference type="GO" id="GO:0010150">
    <property type="term" value="P:leaf senescence"/>
    <property type="evidence" value="ECO:0007669"/>
    <property type="project" value="UniProtKB-ARBA"/>
</dbReference>
<sequence>MEPPIRGVAASSSAVPRHLPKSPPPDRYLSFSISPPSSAGDELTEDDIFDSAAEPASPQTPNHHHHQPRHHQINFGVLAALPASEPRSVFNHKASASSSSSSSSTLSSSRMIPTRKPPVIENKSKLLHQSAPVNVPVLSAAVEEERRRRRGVNFIGDSCDDDDEDEEGDVRMLPPHELVDARETPVVACSVLEGVGRTLKGRDLRRVRNAVWRKTGFID</sequence>
<dbReference type="PANTHER" id="PTHR33083:SF50">
    <property type="entry name" value="PROTEIN S40-7"/>
    <property type="match status" value="1"/>
</dbReference>
<comment type="similarity">
    <text evidence="1">Belongs to the senescence regulator S40 family.</text>
</comment>
<organism evidence="3 4">
    <name type="scientific">Lithospermum erythrorhizon</name>
    <name type="common">Purple gromwell</name>
    <name type="synonym">Lithospermum officinale var. erythrorhizon</name>
    <dbReference type="NCBI Taxonomy" id="34254"/>
    <lineage>
        <taxon>Eukaryota</taxon>
        <taxon>Viridiplantae</taxon>
        <taxon>Streptophyta</taxon>
        <taxon>Embryophyta</taxon>
        <taxon>Tracheophyta</taxon>
        <taxon>Spermatophyta</taxon>
        <taxon>Magnoliopsida</taxon>
        <taxon>eudicotyledons</taxon>
        <taxon>Gunneridae</taxon>
        <taxon>Pentapetalae</taxon>
        <taxon>asterids</taxon>
        <taxon>lamiids</taxon>
        <taxon>Boraginales</taxon>
        <taxon>Boraginaceae</taxon>
        <taxon>Boraginoideae</taxon>
        <taxon>Lithospermeae</taxon>
        <taxon>Lithospermum</taxon>
    </lineage>
</organism>
<dbReference type="InterPro" id="IPR007608">
    <property type="entry name" value="Senescence_reg_S40"/>
</dbReference>
<evidence type="ECO:0000313" key="3">
    <source>
        <dbReference type="EMBL" id="GAA0186138.1"/>
    </source>
</evidence>
<evidence type="ECO:0000313" key="4">
    <source>
        <dbReference type="Proteomes" id="UP001454036"/>
    </source>
</evidence>
<feature type="compositionally biased region" description="Basic residues" evidence="2">
    <location>
        <begin position="62"/>
        <end position="72"/>
    </location>
</feature>
<dbReference type="PANTHER" id="PTHR33083">
    <property type="entry name" value="EXPRESSED PROTEIN"/>
    <property type="match status" value="1"/>
</dbReference>
<protein>
    <recommendedName>
        <fullName evidence="5">Senescence regulator</fullName>
    </recommendedName>
</protein>
<reference evidence="3 4" key="1">
    <citation type="submission" date="2024-01" db="EMBL/GenBank/DDBJ databases">
        <title>The complete chloroplast genome sequence of Lithospermum erythrorhizon: insights into the phylogenetic relationship among Boraginaceae species and the maternal lineages of purple gromwells.</title>
        <authorList>
            <person name="Okada T."/>
            <person name="Watanabe K."/>
        </authorList>
    </citation>
    <scope>NUCLEOTIDE SEQUENCE [LARGE SCALE GENOMIC DNA]</scope>
</reference>
<comment type="caution">
    <text evidence="3">The sequence shown here is derived from an EMBL/GenBank/DDBJ whole genome shotgun (WGS) entry which is preliminary data.</text>
</comment>
<dbReference type="AlphaFoldDB" id="A0AAV3RWT6"/>
<proteinExistence type="inferred from homology"/>